<evidence type="ECO:0000259" key="6">
    <source>
        <dbReference type="PROSITE" id="PS50089"/>
    </source>
</evidence>
<dbReference type="KEGG" id="more:E1B28_010998"/>
<dbReference type="Gene3D" id="3.30.40.10">
    <property type="entry name" value="Zinc/RING finger domain, C3HC4 (zinc finger)"/>
    <property type="match status" value="1"/>
</dbReference>
<feature type="region of interest" description="Disordered" evidence="5">
    <location>
        <begin position="187"/>
        <end position="231"/>
    </location>
</feature>
<reference evidence="7" key="1">
    <citation type="journal article" date="2021" name="Genome Biol. Evol.">
        <title>The assembled and annotated genome of the fairy-ring fungus Marasmius oreades.</title>
        <authorList>
            <person name="Hiltunen M."/>
            <person name="Ament-Velasquez S.L."/>
            <person name="Johannesson H."/>
        </authorList>
    </citation>
    <scope>NUCLEOTIDE SEQUENCE</scope>
    <source>
        <strain evidence="7">03SP1</strain>
    </source>
</reference>
<feature type="region of interest" description="Disordered" evidence="5">
    <location>
        <begin position="244"/>
        <end position="295"/>
    </location>
</feature>
<feature type="compositionally biased region" description="Basic and acidic residues" evidence="5">
    <location>
        <begin position="244"/>
        <end position="272"/>
    </location>
</feature>
<feature type="domain" description="RING-type" evidence="6">
    <location>
        <begin position="10"/>
        <end position="63"/>
    </location>
</feature>
<name>A0A9P7UPR4_9AGAR</name>
<dbReference type="Proteomes" id="UP001049176">
    <property type="component" value="Chromosome 7"/>
</dbReference>
<keyword evidence="2 4" id="KW-0863">Zinc-finger</keyword>
<dbReference type="InterPro" id="IPR017907">
    <property type="entry name" value="Znf_RING_CS"/>
</dbReference>
<dbReference type="Pfam" id="PF13445">
    <property type="entry name" value="zf-RING_UBOX"/>
    <property type="match status" value="1"/>
</dbReference>
<dbReference type="InterPro" id="IPR027370">
    <property type="entry name" value="Znf-RING_euk"/>
</dbReference>
<dbReference type="RefSeq" id="XP_043005770.1">
    <property type="nucleotide sequence ID" value="XM_043155986.1"/>
</dbReference>
<evidence type="ECO:0000256" key="5">
    <source>
        <dbReference type="SAM" id="MobiDB-lite"/>
    </source>
</evidence>
<accession>A0A9P7UPR4</accession>
<evidence type="ECO:0000256" key="3">
    <source>
        <dbReference type="ARBA" id="ARBA00022833"/>
    </source>
</evidence>
<dbReference type="AlphaFoldDB" id="A0A9P7UPR4"/>
<keyword evidence="3" id="KW-0862">Zinc</keyword>
<evidence type="ECO:0000313" key="8">
    <source>
        <dbReference type="Proteomes" id="UP001049176"/>
    </source>
</evidence>
<evidence type="ECO:0000256" key="1">
    <source>
        <dbReference type="ARBA" id="ARBA00022723"/>
    </source>
</evidence>
<sequence length="309" mass="34925">MLISHPSSSCDVCLEPYRFESDGSLGVNKRHPHVLPCGHVFCKGCLDGIIVASESDWKCPMCRHPFRLADAISKLHIEGLEEEASDDLLRALYEAWDSTNGSHLNDLVVRAEKMLQGKEEIEHVGLRIALKALSERKARRFEVTENERIIRTYRRMLGSSTRSEQEDRVEDEEEVGSVFTEVGDVFQGRDKNKCSGPGLWTAQASRKPQHWKSPGKQSLNGRRKSKSSPILEETTLDVAALRIDDDGTEKEKTEKASSPKVQDPIRFKNTQHERRKSLGPGISLMSNSTSSKANDKDIYYSRRLSLLFR</sequence>
<dbReference type="EMBL" id="CM032187">
    <property type="protein sequence ID" value="KAG7089300.1"/>
    <property type="molecule type" value="Genomic_DNA"/>
</dbReference>
<keyword evidence="1" id="KW-0479">Metal-binding</keyword>
<dbReference type="PROSITE" id="PS00518">
    <property type="entry name" value="ZF_RING_1"/>
    <property type="match status" value="1"/>
</dbReference>
<dbReference type="InterPro" id="IPR001841">
    <property type="entry name" value="Znf_RING"/>
</dbReference>
<dbReference type="SMART" id="SM00184">
    <property type="entry name" value="RING"/>
    <property type="match status" value="1"/>
</dbReference>
<dbReference type="GeneID" id="66080073"/>
<dbReference type="GO" id="GO:0008270">
    <property type="term" value="F:zinc ion binding"/>
    <property type="evidence" value="ECO:0007669"/>
    <property type="project" value="UniProtKB-KW"/>
</dbReference>
<gene>
    <name evidence="7" type="ORF">E1B28_010998</name>
</gene>
<dbReference type="OrthoDB" id="6105938at2759"/>
<dbReference type="PROSITE" id="PS50089">
    <property type="entry name" value="ZF_RING_2"/>
    <property type="match status" value="1"/>
</dbReference>
<evidence type="ECO:0000256" key="2">
    <source>
        <dbReference type="ARBA" id="ARBA00022771"/>
    </source>
</evidence>
<dbReference type="SUPFAM" id="SSF57850">
    <property type="entry name" value="RING/U-box"/>
    <property type="match status" value="1"/>
</dbReference>
<proteinExistence type="predicted"/>
<organism evidence="7 8">
    <name type="scientific">Marasmius oreades</name>
    <name type="common">fairy-ring Marasmius</name>
    <dbReference type="NCBI Taxonomy" id="181124"/>
    <lineage>
        <taxon>Eukaryota</taxon>
        <taxon>Fungi</taxon>
        <taxon>Dikarya</taxon>
        <taxon>Basidiomycota</taxon>
        <taxon>Agaricomycotina</taxon>
        <taxon>Agaricomycetes</taxon>
        <taxon>Agaricomycetidae</taxon>
        <taxon>Agaricales</taxon>
        <taxon>Marasmiineae</taxon>
        <taxon>Marasmiaceae</taxon>
        <taxon>Marasmius</taxon>
    </lineage>
</organism>
<keyword evidence="8" id="KW-1185">Reference proteome</keyword>
<dbReference type="InterPro" id="IPR013083">
    <property type="entry name" value="Znf_RING/FYVE/PHD"/>
</dbReference>
<dbReference type="CDD" id="cd16449">
    <property type="entry name" value="RING-HC"/>
    <property type="match status" value="1"/>
</dbReference>
<comment type="caution">
    <text evidence="7">The sequence shown here is derived from an EMBL/GenBank/DDBJ whole genome shotgun (WGS) entry which is preliminary data.</text>
</comment>
<evidence type="ECO:0000256" key="4">
    <source>
        <dbReference type="PROSITE-ProRule" id="PRU00175"/>
    </source>
</evidence>
<protein>
    <recommendedName>
        <fullName evidence="6">RING-type domain-containing protein</fullName>
    </recommendedName>
</protein>
<evidence type="ECO:0000313" key="7">
    <source>
        <dbReference type="EMBL" id="KAG7089300.1"/>
    </source>
</evidence>